<feature type="region of interest" description="Disordered" evidence="1">
    <location>
        <begin position="274"/>
        <end position="364"/>
    </location>
</feature>
<organism evidence="2 3">
    <name type="scientific">Thecamonas trahens ATCC 50062</name>
    <dbReference type="NCBI Taxonomy" id="461836"/>
    <lineage>
        <taxon>Eukaryota</taxon>
        <taxon>Apusozoa</taxon>
        <taxon>Apusomonadida</taxon>
        <taxon>Apusomonadidae</taxon>
        <taxon>Thecamonas</taxon>
    </lineage>
</organism>
<dbReference type="AlphaFoldDB" id="A0A0L0D6K4"/>
<feature type="compositionally biased region" description="Low complexity" evidence="1">
    <location>
        <begin position="314"/>
        <end position="332"/>
    </location>
</feature>
<feature type="compositionally biased region" description="Low complexity" evidence="1">
    <location>
        <begin position="680"/>
        <end position="689"/>
    </location>
</feature>
<dbReference type="GeneID" id="25563504"/>
<proteinExistence type="predicted"/>
<feature type="compositionally biased region" description="Basic and acidic residues" evidence="1">
    <location>
        <begin position="94"/>
        <end position="104"/>
    </location>
</feature>
<feature type="region of interest" description="Disordered" evidence="1">
    <location>
        <begin position="1"/>
        <end position="30"/>
    </location>
</feature>
<feature type="compositionally biased region" description="Pro residues" evidence="1">
    <location>
        <begin position="120"/>
        <end position="136"/>
    </location>
</feature>
<dbReference type="OrthoDB" id="188352at2759"/>
<reference evidence="2 3" key="1">
    <citation type="submission" date="2010-05" db="EMBL/GenBank/DDBJ databases">
        <title>The Genome Sequence of Thecamonas trahens ATCC 50062.</title>
        <authorList>
            <consortium name="The Broad Institute Genome Sequencing Platform"/>
            <person name="Russ C."/>
            <person name="Cuomo C."/>
            <person name="Shea T."/>
            <person name="Young S.K."/>
            <person name="Zeng Q."/>
            <person name="Koehrsen M."/>
            <person name="Haas B."/>
            <person name="Borodovsky M."/>
            <person name="Guigo R."/>
            <person name="Alvarado L."/>
            <person name="Berlin A."/>
            <person name="Bochicchio J."/>
            <person name="Borenstein D."/>
            <person name="Chapman S."/>
            <person name="Chen Z."/>
            <person name="Freedman E."/>
            <person name="Gellesch M."/>
            <person name="Goldberg J."/>
            <person name="Griggs A."/>
            <person name="Gujja S."/>
            <person name="Heilman E."/>
            <person name="Heiman D."/>
            <person name="Hepburn T."/>
            <person name="Howarth C."/>
            <person name="Jen D."/>
            <person name="Larson L."/>
            <person name="Mehta T."/>
            <person name="Park D."/>
            <person name="Pearson M."/>
            <person name="Roberts A."/>
            <person name="Saif S."/>
            <person name="Shenoy N."/>
            <person name="Sisk P."/>
            <person name="Stolte C."/>
            <person name="Sykes S."/>
            <person name="Thomson T."/>
            <person name="Walk T."/>
            <person name="White J."/>
            <person name="Yandava C."/>
            <person name="Burger G."/>
            <person name="Gray M.W."/>
            <person name="Holland P.W.H."/>
            <person name="King N."/>
            <person name="Lang F.B.F."/>
            <person name="Roger A.J."/>
            <person name="Ruiz-Trillo I."/>
            <person name="Lander E."/>
            <person name="Nusbaum C."/>
        </authorList>
    </citation>
    <scope>NUCLEOTIDE SEQUENCE [LARGE SCALE GENOMIC DNA]</scope>
    <source>
        <strain evidence="2 3">ATCC 50062</strain>
    </source>
</reference>
<protein>
    <submittedName>
        <fullName evidence="2">Uncharacterized protein</fullName>
    </submittedName>
</protein>
<dbReference type="EMBL" id="GL349448">
    <property type="protein sequence ID" value="KNC47706.1"/>
    <property type="molecule type" value="Genomic_DNA"/>
</dbReference>
<accession>A0A0L0D6K4</accession>
<sequence>MTELPPDAVPSKSSHKSSTSSSNKDGGSGVPTLVAIPTVIAEIAVDWAPLLAGATTTFANVSTGIAALGRFPLVSSIDVTVTVLPVLAPLPSEKHLDRDRDSRRSRSKHGSSGSRSPAPSHAPPRPASPPAAPPSGDPVDLLSPEQRAFYNPIAVSIHGVYDLPQTPLDAAALASVCSPLFVELHWLAPEPPRRSPPVAHASSVALNYTAVFFASDYNHDDLVDFLASDKLCLKVRDREPKPVTSDLTPNVDPADATAAVPPVSSVWDVVFGDSAPPSPKIDDEAVSSSKPDRVAASPPPRPSSSSKSRKQGQRKSTTSSKSRTGTGSNSGKATLAHRSKGKSKSSAPAPPSLRKTRKSAKVRAVDTKLIEESISQVRGTGSDGSGPHGVATLATSAIVKRGMARTSVDAFLVPNVSVTRSSASLARAGAGRLGRSVTPILPGHYVQAGTYVSATIASSFPLNTPLVHHPYIRLIISMPYDALVTAQAVLAAIRAANASVLGLSGDAATPAALRAYMLSSDQRADPNLDIVTGIQIITPAARVFLLEGCAAGASLAAVADAASRLRAPDVPVLCNNEVTFRDRLYASDDLEVGALKLAVTLDDMLAVRDLYIRNRVPGPAVEAALKLDLLSRAPSMRFVARMNAFPTRAQLYALGRKYGTSLTPLDYGVEEEGQAVAGADHAAGVAQDAPTRPSSRGDKSAQSQASALRTRTALDHYNAEFVATLETRQVEGPPDRVRAHIEAYRGISRAEARARFLAGRPDVAAGEAPVYIYGGQALNAAELARKDLAQHLAANAGDVHYTYSPHYLSGAVALETPEEATRREAAASQALQLTQHGFEPQPRSRAADLVHPLKPHPSRVAELAEPFVDPVPLFLQTRDTGGDPNKPPFHVDGEAVLDETPLVASVHYAGDVRENELDEALQREKAEWEAKLVVDDPVFRMVTPDKVPLDGETPGEFRTRKIEARLARSAEPPSLASGHVYVDPPLATTPLRPNLRRMGDEEFDIFTRPPRDVIAKPHIVPLSDAERAAWYEPS</sequence>
<dbReference type="RefSeq" id="XP_013759188.1">
    <property type="nucleotide sequence ID" value="XM_013903734.1"/>
</dbReference>
<feature type="region of interest" description="Disordered" evidence="1">
    <location>
        <begin position="94"/>
        <end position="141"/>
    </location>
</feature>
<feature type="region of interest" description="Disordered" evidence="1">
    <location>
        <begin position="680"/>
        <end position="708"/>
    </location>
</feature>
<dbReference type="Proteomes" id="UP000054408">
    <property type="component" value="Unassembled WGS sequence"/>
</dbReference>
<feature type="compositionally biased region" description="Low complexity" evidence="1">
    <location>
        <begin position="16"/>
        <end position="25"/>
    </location>
</feature>
<keyword evidence="3" id="KW-1185">Reference proteome</keyword>
<evidence type="ECO:0000313" key="2">
    <source>
        <dbReference type="EMBL" id="KNC47706.1"/>
    </source>
</evidence>
<dbReference type="STRING" id="461836.A0A0L0D6K4"/>
<dbReference type="eggNOG" id="ENOG502QU03">
    <property type="taxonomic scope" value="Eukaryota"/>
</dbReference>
<evidence type="ECO:0000313" key="3">
    <source>
        <dbReference type="Proteomes" id="UP000054408"/>
    </source>
</evidence>
<evidence type="ECO:0000256" key="1">
    <source>
        <dbReference type="SAM" id="MobiDB-lite"/>
    </source>
</evidence>
<dbReference type="PANTHER" id="PTHR33667">
    <property type="entry name" value="SI:DKEY-57N24.6"/>
    <property type="match status" value="1"/>
</dbReference>
<name>A0A0L0D6K4_THETB</name>
<feature type="compositionally biased region" description="Low complexity" evidence="1">
    <location>
        <begin position="110"/>
        <end position="119"/>
    </location>
</feature>
<gene>
    <name evidence="2" type="ORF">AMSG_03937</name>
</gene>
<dbReference type="OMA" id="ASMRWHA"/>
<dbReference type="PANTHER" id="PTHR33667:SF7">
    <property type="entry name" value="RIKEN CDNA 1810020O05 GENE"/>
    <property type="match status" value="1"/>
</dbReference>